<dbReference type="GO" id="GO:0009279">
    <property type="term" value="C:cell outer membrane"/>
    <property type="evidence" value="ECO:0007669"/>
    <property type="project" value="UniProtKB-SubCell"/>
</dbReference>
<evidence type="ECO:0000256" key="4">
    <source>
        <dbReference type="ARBA" id="ARBA00022452"/>
    </source>
</evidence>
<evidence type="ECO:0000256" key="7">
    <source>
        <dbReference type="ARBA" id="ARBA00023237"/>
    </source>
</evidence>
<keyword evidence="3" id="KW-0813">Transport</keyword>
<dbReference type="SUPFAM" id="SSF56954">
    <property type="entry name" value="Outer membrane efflux proteins (OEP)"/>
    <property type="match status" value="1"/>
</dbReference>
<dbReference type="Pfam" id="PF02321">
    <property type="entry name" value="OEP"/>
    <property type="match status" value="1"/>
</dbReference>
<evidence type="ECO:0000256" key="3">
    <source>
        <dbReference type="ARBA" id="ARBA00022448"/>
    </source>
</evidence>
<dbReference type="PANTHER" id="PTHR30026">
    <property type="entry name" value="OUTER MEMBRANE PROTEIN TOLC"/>
    <property type="match status" value="1"/>
</dbReference>
<dbReference type="GO" id="GO:1990281">
    <property type="term" value="C:efflux pump complex"/>
    <property type="evidence" value="ECO:0007669"/>
    <property type="project" value="TreeGrafter"/>
</dbReference>
<sequence>MNEAQKPICLILRKVEKNMSRHSQNLRRFRPVKKSPRGQSHKVPAAVLVILLSGVLGVAHALDPQPVVKSSTKSMDTIMASLLEVGSVGRAVTIPLSTPKAAQDAAIDDMVTLGRSLALADSHSDALGAAQASANSARWAARSTAGHYGPRLDVQIQGGHEHSTSSDETAKNNPIALPNHTRVDSTVVLRQPVIDIPALQAYRRDDKLAAAASDKRDQTQTDVFFETAQAFDQLLQFQLLIDLAQEHRERMQSLLGYMTRRAAGGGATHADRDRVYAMSLAADRDMVDARSQYERAQVAYVRLTRVRPSALLVSPIKTLLPDTPEEAIDQMLAVNPGLQGLRKQIEAADYDRASTRAGVLPKVAIEAGDYYQRNASGISGSTRDKRVMLVMSMNVFSGGSDYSAARAQAEQINELKLKLDDTVAKARERLTVNYLALDSVRLQLSIAREENKANSQVAKAFDAQMASANRSLLDVLDTYQKLYQSRVSIVKLFVAERQATYQVLKDVGTFAALYDENAKTTATP</sequence>
<evidence type="ECO:0000256" key="2">
    <source>
        <dbReference type="ARBA" id="ARBA00007613"/>
    </source>
</evidence>
<evidence type="ECO:0000256" key="6">
    <source>
        <dbReference type="ARBA" id="ARBA00023136"/>
    </source>
</evidence>
<dbReference type="GO" id="GO:0015562">
    <property type="term" value="F:efflux transmembrane transporter activity"/>
    <property type="evidence" value="ECO:0007669"/>
    <property type="project" value="InterPro"/>
</dbReference>
<protein>
    <submittedName>
        <fullName evidence="9">Outer membrane efflux protein BepC</fullName>
    </submittedName>
</protein>
<evidence type="ECO:0000313" key="9">
    <source>
        <dbReference type="EMBL" id="VVD59362.1"/>
    </source>
</evidence>
<evidence type="ECO:0000256" key="8">
    <source>
        <dbReference type="SAM" id="MobiDB-lite"/>
    </source>
</evidence>
<evidence type="ECO:0000313" key="10">
    <source>
        <dbReference type="Proteomes" id="UP000382577"/>
    </source>
</evidence>
<name>A0A5E4RA06_9BURK</name>
<dbReference type="InterPro" id="IPR003423">
    <property type="entry name" value="OMP_efflux"/>
</dbReference>
<feature type="region of interest" description="Disordered" evidence="8">
    <location>
        <begin position="157"/>
        <end position="178"/>
    </location>
</feature>
<dbReference type="PANTHER" id="PTHR30026:SF22">
    <property type="entry name" value="OUTER MEMBRANE EFFLUX PROTEIN"/>
    <property type="match status" value="1"/>
</dbReference>
<dbReference type="InterPro" id="IPR051906">
    <property type="entry name" value="TolC-like"/>
</dbReference>
<dbReference type="GO" id="GO:0015288">
    <property type="term" value="F:porin activity"/>
    <property type="evidence" value="ECO:0007669"/>
    <property type="project" value="TreeGrafter"/>
</dbReference>
<proteinExistence type="inferred from homology"/>
<evidence type="ECO:0000256" key="1">
    <source>
        <dbReference type="ARBA" id="ARBA00004442"/>
    </source>
</evidence>
<evidence type="ECO:0000256" key="5">
    <source>
        <dbReference type="ARBA" id="ARBA00022692"/>
    </source>
</evidence>
<accession>A0A5E4RA06</accession>
<comment type="subcellular location">
    <subcellularLocation>
        <location evidence="1">Cell outer membrane</location>
    </subcellularLocation>
</comment>
<feature type="compositionally biased region" description="Basic and acidic residues" evidence="8">
    <location>
        <begin position="159"/>
        <end position="170"/>
    </location>
</feature>
<dbReference type="AlphaFoldDB" id="A0A5E4RA06"/>
<organism evidence="9 10">
    <name type="scientific">Pandoraea fibrosis</name>
    <dbReference type="NCBI Taxonomy" id="1891094"/>
    <lineage>
        <taxon>Bacteria</taxon>
        <taxon>Pseudomonadati</taxon>
        <taxon>Pseudomonadota</taxon>
        <taxon>Betaproteobacteria</taxon>
        <taxon>Burkholderiales</taxon>
        <taxon>Burkholderiaceae</taxon>
        <taxon>Pandoraea</taxon>
    </lineage>
</organism>
<comment type="similarity">
    <text evidence="2">Belongs to the outer membrane factor (OMF) (TC 1.B.17) family.</text>
</comment>
<dbReference type="Proteomes" id="UP000382577">
    <property type="component" value="Unassembled WGS sequence"/>
</dbReference>
<dbReference type="EMBL" id="CABPRW010000001">
    <property type="protein sequence ID" value="VVD59362.1"/>
    <property type="molecule type" value="Genomic_DNA"/>
</dbReference>
<reference evidence="9 10" key="1">
    <citation type="submission" date="2019-08" db="EMBL/GenBank/DDBJ databases">
        <authorList>
            <person name="Peeters C."/>
        </authorList>
    </citation>
    <scope>NUCLEOTIDE SEQUENCE [LARGE SCALE GENOMIC DNA]</scope>
    <source>
        <strain evidence="9 10">LMG 31113</strain>
    </source>
</reference>
<dbReference type="Gene3D" id="1.20.1600.10">
    <property type="entry name" value="Outer membrane efflux proteins (OEP)"/>
    <property type="match status" value="1"/>
</dbReference>
<keyword evidence="6" id="KW-0472">Membrane</keyword>
<gene>
    <name evidence="9" type="primary">bepC</name>
    <name evidence="9" type="ORF">PFI31113_00018</name>
</gene>
<keyword evidence="5" id="KW-0812">Transmembrane</keyword>
<keyword evidence="7" id="KW-0998">Cell outer membrane</keyword>
<keyword evidence="4" id="KW-1134">Transmembrane beta strand</keyword>